<dbReference type="InterPro" id="IPR050147">
    <property type="entry name" value="Ser/Thr_Dehydratase"/>
</dbReference>
<dbReference type="InterPro" id="IPR001926">
    <property type="entry name" value="TrpB-like_PALP"/>
</dbReference>
<keyword evidence="3" id="KW-0663">Pyridoxal phosphate</keyword>
<dbReference type="OrthoDB" id="9811476at2"/>
<dbReference type="GO" id="GO:0006565">
    <property type="term" value="P:L-serine catabolic process"/>
    <property type="evidence" value="ECO:0007669"/>
    <property type="project" value="TreeGrafter"/>
</dbReference>
<evidence type="ECO:0000313" key="6">
    <source>
        <dbReference type="EMBL" id="MBB3776319.1"/>
    </source>
</evidence>
<keyword evidence="9" id="KW-1185">Reference proteome</keyword>
<evidence type="ECO:0000259" key="5">
    <source>
        <dbReference type="Pfam" id="PF00291"/>
    </source>
</evidence>
<gene>
    <name evidence="6" type="ORF">FHS52_002288</name>
    <name evidence="7" type="ORF">GRI59_08245</name>
</gene>
<dbReference type="PANTHER" id="PTHR48078">
    <property type="entry name" value="THREONINE DEHYDRATASE, MITOCHONDRIAL-RELATED"/>
    <property type="match status" value="1"/>
</dbReference>
<name>A0A6I4UMD5_9SPHN</name>
<evidence type="ECO:0000256" key="4">
    <source>
        <dbReference type="ARBA" id="ARBA00023239"/>
    </source>
</evidence>
<proteinExistence type="inferred from homology"/>
<dbReference type="GO" id="GO:0009097">
    <property type="term" value="P:isoleucine biosynthetic process"/>
    <property type="evidence" value="ECO:0007669"/>
    <property type="project" value="TreeGrafter"/>
</dbReference>
<dbReference type="Pfam" id="PF00291">
    <property type="entry name" value="PALP"/>
    <property type="match status" value="1"/>
</dbReference>
<dbReference type="Gene3D" id="3.40.50.1100">
    <property type="match status" value="2"/>
</dbReference>
<reference evidence="7 8" key="1">
    <citation type="submission" date="2019-12" db="EMBL/GenBank/DDBJ databases">
        <title>Genomic-based taxomic classification of the family Erythrobacteraceae.</title>
        <authorList>
            <person name="Xu L."/>
        </authorList>
    </citation>
    <scope>NUCLEOTIDE SEQUENCE [LARGE SCALE GENOMIC DNA]</scope>
    <source>
        <strain evidence="7 8">JCM 10282</strain>
    </source>
</reference>
<comment type="similarity">
    <text evidence="2">Belongs to the serine/threonine dehydratase family.</text>
</comment>
<dbReference type="SUPFAM" id="SSF53686">
    <property type="entry name" value="Tryptophan synthase beta subunit-like PLP-dependent enzymes"/>
    <property type="match status" value="1"/>
</dbReference>
<protein>
    <submittedName>
        <fullName evidence="7">Pyridoxal-phosphate dependent enzyme</fullName>
    </submittedName>
    <submittedName>
        <fullName evidence="6">Threonine dehydratase</fullName>
        <ecNumber evidence="6">4.3.1.19</ecNumber>
    </submittedName>
</protein>
<evidence type="ECO:0000256" key="2">
    <source>
        <dbReference type="ARBA" id="ARBA00010869"/>
    </source>
</evidence>
<dbReference type="PANTHER" id="PTHR48078:SF6">
    <property type="entry name" value="L-THREONINE DEHYDRATASE CATABOLIC TDCB"/>
    <property type="match status" value="1"/>
</dbReference>
<evidence type="ECO:0000313" key="8">
    <source>
        <dbReference type="Proteomes" id="UP000430021"/>
    </source>
</evidence>
<dbReference type="GO" id="GO:0006567">
    <property type="term" value="P:L-threonine catabolic process"/>
    <property type="evidence" value="ECO:0007669"/>
    <property type="project" value="TreeGrafter"/>
</dbReference>
<evidence type="ECO:0000256" key="1">
    <source>
        <dbReference type="ARBA" id="ARBA00001933"/>
    </source>
</evidence>
<feature type="domain" description="Tryptophan synthase beta chain-like PALP" evidence="5">
    <location>
        <begin position="24"/>
        <end position="301"/>
    </location>
</feature>
<organism evidence="7 8">
    <name type="scientific">Erythrobacter ramosus</name>
    <dbReference type="NCBI Taxonomy" id="35811"/>
    <lineage>
        <taxon>Bacteria</taxon>
        <taxon>Pseudomonadati</taxon>
        <taxon>Pseudomonadota</taxon>
        <taxon>Alphaproteobacteria</taxon>
        <taxon>Sphingomonadales</taxon>
        <taxon>Erythrobacteraceae</taxon>
        <taxon>Erythrobacter/Porphyrobacter group</taxon>
        <taxon>Erythrobacter</taxon>
    </lineage>
</organism>
<dbReference type="Proteomes" id="UP000430021">
    <property type="component" value="Unassembled WGS sequence"/>
</dbReference>
<dbReference type="EMBL" id="WTYB01000002">
    <property type="protein sequence ID" value="MXP38599.1"/>
    <property type="molecule type" value="Genomic_DNA"/>
</dbReference>
<dbReference type="GO" id="GO:0003941">
    <property type="term" value="F:L-serine ammonia-lyase activity"/>
    <property type="evidence" value="ECO:0007669"/>
    <property type="project" value="TreeGrafter"/>
</dbReference>
<evidence type="ECO:0000313" key="9">
    <source>
        <dbReference type="Proteomes" id="UP000548685"/>
    </source>
</evidence>
<dbReference type="RefSeq" id="WP_160760741.1">
    <property type="nucleotide sequence ID" value="NZ_BAAADZ010000010.1"/>
</dbReference>
<dbReference type="EC" id="4.3.1.19" evidence="6"/>
<dbReference type="InterPro" id="IPR036052">
    <property type="entry name" value="TrpB-like_PALP_sf"/>
</dbReference>
<comment type="caution">
    <text evidence="7">The sequence shown here is derived from an EMBL/GenBank/DDBJ whole genome shotgun (WGS) entry which is preliminary data.</text>
</comment>
<dbReference type="FunFam" id="3.40.50.1100:FF:000005">
    <property type="entry name" value="Threonine dehydratase catabolic"/>
    <property type="match status" value="1"/>
</dbReference>
<sequence>MTERNPTRDGVLAAADAVAAILPPTPLLPVEIGGVQAWVKAEVLQPIGAFKIRGAWWRLVSLSPEERAAGVVAVSSGNHAQGVAWAARRLGMSATIVMPHDAPEVKLANTKALGAEVVLYQRPGEDRDAVAAQLIAEQGGTLVHAFGDPWVIEGQGSAAIEIAAQLGRAPSRIIACCGGGGLAAGLALGAPDSAIHPVEPVGWDMVGQSLAAGAIVPAAPDAPKTICDALQPLATKPINLAVLHGRAEPGVAVTDAEVRAAQRFAFANLRLVVEPGGAAALAAALAGRVPVDADTVIMLTGGNADPAAYAAMLTDTH</sequence>
<dbReference type="AlphaFoldDB" id="A0A6I4UMD5"/>
<comment type="cofactor">
    <cofactor evidence="1">
        <name>pyridoxal 5'-phosphate</name>
        <dbReference type="ChEBI" id="CHEBI:597326"/>
    </cofactor>
</comment>
<reference evidence="6 9" key="2">
    <citation type="submission" date="2020-08" db="EMBL/GenBank/DDBJ databases">
        <title>Genomic Encyclopedia of Type Strains, Phase IV (KMG-IV): sequencing the most valuable type-strain genomes for metagenomic binning, comparative biology and taxonomic classification.</title>
        <authorList>
            <person name="Goeker M."/>
        </authorList>
    </citation>
    <scope>NUCLEOTIDE SEQUENCE [LARGE SCALE GENOMIC DNA]</scope>
    <source>
        <strain evidence="6 9">DSM 8510</strain>
    </source>
</reference>
<dbReference type="GO" id="GO:0004794">
    <property type="term" value="F:threonine deaminase activity"/>
    <property type="evidence" value="ECO:0007669"/>
    <property type="project" value="UniProtKB-EC"/>
</dbReference>
<accession>A0A6I4UMD5</accession>
<keyword evidence="4 6" id="KW-0456">Lyase</keyword>
<dbReference type="EMBL" id="JACICE010000002">
    <property type="protein sequence ID" value="MBB3776319.1"/>
    <property type="molecule type" value="Genomic_DNA"/>
</dbReference>
<evidence type="ECO:0000256" key="3">
    <source>
        <dbReference type="ARBA" id="ARBA00022898"/>
    </source>
</evidence>
<dbReference type="Proteomes" id="UP000548685">
    <property type="component" value="Unassembled WGS sequence"/>
</dbReference>
<evidence type="ECO:0000313" key="7">
    <source>
        <dbReference type="EMBL" id="MXP38599.1"/>
    </source>
</evidence>